<reference evidence="6" key="1">
    <citation type="submission" date="2019-07" db="EMBL/GenBank/DDBJ databases">
        <title>Genomic Encyclopedia of Type Strains, Phase IV (KMG-IV): sequencing the most valuable type-strain genomes for metagenomic binning, comparative biology and taxonomic classification.</title>
        <authorList>
            <person name="Goeker M."/>
        </authorList>
    </citation>
    <scope>NUCLEOTIDE SEQUENCE</scope>
    <source>
        <strain evidence="6">DSM 44596</strain>
    </source>
</reference>
<evidence type="ECO:0000256" key="4">
    <source>
        <dbReference type="ARBA" id="ARBA00023136"/>
    </source>
</evidence>
<evidence type="ECO:0000256" key="3">
    <source>
        <dbReference type="ARBA" id="ARBA00022989"/>
    </source>
</evidence>
<organism evidence="6">
    <name type="scientific">Nocardia globerula</name>
    <dbReference type="NCBI Taxonomy" id="1818"/>
    <lineage>
        <taxon>Bacteria</taxon>
        <taxon>Bacillati</taxon>
        <taxon>Actinomycetota</taxon>
        <taxon>Actinomycetes</taxon>
        <taxon>Mycobacteriales</taxon>
        <taxon>Nocardiaceae</taxon>
        <taxon>Nocardia</taxon>
    </lineage>
</organism>
<keyword evidence="6" id="KW-0645">Protease</keyword>
<evidence type="ECO:0000259" key="5">
    <source>
        <dbReference type="Pfam" id="PF01694"/>
    </source>
</evidence>
<dbReference type="InterPro" id="IPR035952">
    <property type="entry name" value="Rhomboid-like_sf"/>
</dbReference>
<comment type="subcellular location">
    <subcellularLocation>
        <location evidence="1">Membrane</location>
        <topology evidence="1">Multi-pass membrane protein</topology>
    </subcellularLocation>
</comment>
<dbReference type="GO" id="GO:0006508">
    <property type="term" value="P:proteolysis"/>
    <property type="evidence" value="ECO:0007669"/>
    <property type="project" value="UniProtKB-KW"/>
</dbReference>
<dbReference type="SUPFAM" id="SSF144091">
    <property type="entry name" value="Rhomboid-like"/>
    <property type="match status" value="1"/>
</dbReference>
<dbReference type="Pfam" id="PF01694">
    <property type="entry name" value="Rhomboid"/>
    <property type="match status" value="1"/>
</dbReference>
<protein>
    <submittedName>
        <fullName evidence="6">Membrane associated rhomboid family serine protease</fullName>
    </submittedName>
</protein>
<name>A0A652YJT7_NOCGL</name>
<keyword evidence="6" id="KW-0378">Hydrolase</keyword>
<feature type="domain" description="Peptidase S54 rhomboid" evidence="5">
    <location>
        <begin position="66"/>
        <end position="200"/>
    </location>
</feature>
<comment type="caution">
    <text evidence="6">The sequence shown here is derived from an EMBL/GenBank/DDBJ whole genome shotgun (WGS) entry which is preliminary data.</text>
</comment>
<dbReference type="GO" id="GO:0016020">
    <property type="term" value="C:membrane"/>
    <property type="evidence" value="ECO:0007669"/>
    <property type="project" value="UniProtKB-SubCell"/>
</dbReference>
<keyword evidence="2" id="KW-0812">Transmembrane</keyword>
<dbReference type="Gene3D" id="1.20.1540.10">
    <property type="entry name" value="Rhomboid-like"/>
    <property type="match status" value="1"/>
</dbReference>
<evidence type="ECO:0000256" key="1">
    <source>
        <dbReference type="ARBA" id="ARBA00004141"/>
    </source>
</evidence>
<evidence type="ECO:0000256" key="2">
    <source>
        <dbReference type="ARBA" id="ARBA00022692"/>
    </source>
</evidence>
<gene>
    <name evidence="6" type="ORF">FNL38_10814</name>
</gene>
<keyword evidence="4" id="KW-0472">Membrane</keyword>
<dbReference type="InterPro" id="IPR022764">
    <property type="entry name" value="Peptidase_S54_rhomboid_dom"/>
</dbReference>
<keyword evidence="3" id="KW-1133">Transmembrane helix</keyword>
<accession>A0A652YJT7</accession>
<evidence type="ECO:0000313" key="6">
    <source>
        <dbReference type="EMBL" id="TYQ01166.1"/>
    </source>
</evidence>
<sequence>MTMDFNSPDFGSRAPVPAPKPPSVWKQSAVLVGGFVLALYVIEIIDVISGQNVQNAGVSPRTLDGLWGILFAPVLHDDWAHLIANTIPVLILGYLVLVSGISRGLAATGIIWVIGGVGTWLVAGANTNHVGASVLIFGWVTYLLTRGFFTRSFGQILIGVVVFVIYGGVLWGVVPSTPGVSWQGHLFGAVGGVVAAWALSSGDRANRAGATTPARPATF</sequence>
<proteinExistence type="predicted"/>
<dbReference type="AlphaFoldDB" id="A0A652YJT7"/>
<dbReference type="GO" id="GO:0004252">
    <property type="term" value="F:serine-type endopeptidase activity"/>
    <property type="evidence" value="ECO:0007669"/>
    <property type="project" value="InterPro"/>
</dbReference>
<dbReference type="EMBL" id="VNIQ01000008">
    <property type="protein sequence ID" value="TYQ01166.1"/>
    <property type="molecule type" value="Genomic_DNA"/>
</dbReference>